<dbReference type="Proteomes" id="UP000494115">
    <property type="component" value="Unassembled WGS sequence"/>
</dbReference>
<dbReference type="GO" id="GO:0003677">
    <property type="term" value="F:DNA binding"/>
    <property type="evidence" value="ECO:0007669"/>
    <property type="project" value="UniProtKB-KW"/>
</dbReference>
<keyword evidence="2" id="KW-0663">Pyridoxal phosphate</keyword>
<keyword evidence="3" id="KW-0805">Transcription regulation</keyword>
<dbReference type="AlphaFoldDB" id="A0A6S7BH92"/>
<dbReference type="InterPro" id="IPR004839">
    <property type="entry name" value="Aminotransferase_I/II_large"/>
</dbReference>
<evidence type="ECO:0000256" key="2">
    <source>
        <dbReference type="ARBA" id="ARBA00022898"/>
    </source>
</evidence>
<dbReference type="EMBL" id="CADIKM010000013">
    <property type="protein sequence ID" value="CAB3791118.1"/>
    <property type="molecule type" value="Genomic_DNA"/>
</dbReference>
<feature type="domain" description="HTH gntR-type" evidence="6">
    <location>
        <begin position="1"/>
        <end position="69"/>
    </location>
</feature>
<evidence type="ECO:0000256" key="1">
    <source>
        <dbReference type="ARBA" id="ARBA00005384"/>
    </source>
</evidence>
<reference evidence="7 8" key="1">
    <citation type="submission" date="2020-04" db="EMBL/GenBank/DDBJ databases">
        <authorList>
            <person name="De Canck E."/>
        </authorList>
    </citation>
    <scope>NUCLEOTIDE SEQUENCE [LARGE SCALE GENOMIC DNA]</scope>
    <source>
        <strain evidence="7 8">LMG 28138</strain>
    </source>
</reference>
<dbReference type="GO" id="GO:0003700">
    <property type="term" value="F:DNA-binding transcription factor activity"/>
    <property type="evidence" value="ECO:0007669"/>
    <property type="project" value="InterPro"/>
</dbReference>
<keyword evidence="4" id="KW-0238">DNA-binding</keyword>
<dbReference type="SUPFAM" id="SSF46785">
    <property type="entry name" value="Winged helix' DNA-binding domain"/>
    <property type="match status" value="1"/>
</dbReference>
<dbReference type="InterPro" id="IPR015424">
    <property type="entry name" value="PyrdxlP-dep_Trfase"/>
</dbReference>
<evidence type="ECO:0000313" key="8">
    <source>
        <dbReference type="Proteomes" id="UP000494115"/>
    </source>
</evidence>
<dbReference type="InterPro" id="IPR036388">
    <property type="entry name" value="WH-like_DNA-bd_sf"/>
</dbReference>
<dbReference type="SMART" id="SM00345">
    <property type="entry name" value="HTH_GNTR"/>
    <property type="match status" value="1"/>
</dbReference>
<dbReference type="PROSITE" id="PS50949">
    <property type="entry name" value="HTH_GNTR"/>
    <property type="match status" value="1"/>
</dbReference>
<evidence type="ECO:0000256" key="5">
    <source>
        <dbReference type="ARBA" id="ARBA00023163"/>
    </source>
</evidence>
<dbReference type="PANTHER" id="PTHR46577:SF2">
    <property type="entry name" value="TRANSCRIPTIONAL REGULATORY PROTEIN"/>
    <property type="match status" value="1"/>
</dbReference>
<evidence type="ECO:0000259" key="6">
    <source>
        <dbReference type="PROSITE" id="PS50949"/>
    </source>
</evidence>
<dbReference type="Gene3D" id="1.10.10.10">
    <property type="entry name" value="Winged helix-like DNA-binding domain superfamily/Winged helix DNA-binding domain"/>
    <property type="match status" value="1"/>
</dbReference>
<accession>A0A6S7BH92</accession>
<keyword evidence="8" id="KW-1185">Reference proteome</keyword>
<comment type="similarity">
    <text evidence="1">In the C-terminal section; belongs to the class-I pyridoxal-phosphate-dependent aminotransferase family.</text>
</comment>
<dbReference type="InterPro" id="IPR036390">
    <property type="entry name" value="WH_DNA-bd_sf"/>
</dbReference>
<dbReference type="GO" id="GO:0030170">
    <property type="term" value="F:pyridoxal phosphate binding"/>
    <property type="evidence" value="ECO:0007669"/>
    <property type="project" value="InterPro"/>
</dbReference>
<dbReference type="Gene3D" id="3.40.640.10">
    <property type="entry name" value="Type I PLP-dependent aspartate aminotransferase-like (Major domain)"/>
    <property type="match status" value="1"/>
</dbReference>
<dbReference type="InterPro" id="IPR015422">
    <property type="entry name" value="PyrdxlP-dep_Trfase_small"/>
</dbReference>
<protein>
    <submittedName>
        <fullName evidence="7">HTH-type transcriptional regulator NorG</fullName>
    </submittedName>
</protein>
<dbReference type="PANTHER" id="PTHR46577">
    <property type="entry name" value="HTH-TYPE TRANSCRIPTIONAL REGULATORY PROTEIN GABR"/>
    <property type="match status" value="1"/>
</dbReference>
<organism evidence="7 8">
    <name type="scientific">Pararobbsia alpina</name>
    <dbReference type="NCBI Taxonomy" id="621374"/>
    <lineage>
        <taxon>Bacteria</taxon>
        <taxon>Pseudomonadati</taxon>
        <taxon>Pseudomonadota</taxon>
        <taxon>Betaproteobacteria</taxon>
        <taxon>Burkholderiales</taxon>
        <taxon>Burkholderiaceae</taxon>
        <taxon>Pararobbsia</taxon>
    </lineage>
</organism>
<dbReference type="InterPro" id="IPR015421">
    <property type="entry name" value="PyrdxlP-dep_Trfase_major"/>
</dbReference>
<sequence length="478" mass="52764">MKRYEQLAGQIEELIRCGQLRAGARLPSIRIACRLYSASRTTVFRAYYKLESQGLIVAHARSGYFVSDTIRQEREISYEPLATQRTQPLVNVDNLVFHMLGSLKHTYVAELGSPSPSPELFPVGRIGRAVAAACRSMTFADAMTGQPPGDESLRQQIALRYLIRGMVVPVNEIIITSGAIDALTHSLQILTRAGDVVAIGSPVFYGVSRAVERLQLKVVEIPIDPNDGLDLDALAEALERHPVRACWFMTSFQNPTGVTMSDAKKEALVELLAMHDVPLIEDDMYGDLHFGAVPSRPAKFFDRQGLVLHCGSFSESLAPGHRVGWIAAGRFAQQIERVTWMAPISANVATQRAIANYLEGGSYERFLRGLRKELQTLQSHMLRAIARYFPSQTKSVRPMGGYFLWLELPPQVNSIQLFEDALAQSISLAPGPIFSTKGEFQGHIRLNYGHRWSQKIEEAIATLGDLAKNGNTQGGATG</sequence>
<dbReference type="RefSeq" id="WP_175105645.1">
    <property type="nucleotide sequence ID" value="NZ_CADIKM010000013.1"/>
</dbReference>
<evidence type="ECO:0000256" key="4">
    <source>
        <dbReference type="ARBA" id="ARBA00023125"/>
    </source>
</evidence>
<dbReference type="InterPro" id="IPR051446">
    <property type="entry name" value="HTH_trans_reg/aminotransferase"/>
</dbReference>
<evidence type="ECO:0000256" key="3">
    <source>
        <dbReference type="ARBA" id="ARBA00023015"/>
    </source>
</evidence>
<dbReference type="Pfam" id="PF00155">
    <property type="entry name" value="Aminotran_1_2"/>
    <property type="match status" value="1"/>
</dbReference>
<dbReference type="InterPro" id="IPR000524">
    <property type="entry name" value="Tscrpt_reg_HTH_GntR"/>
</dbReference>
<proteinExistence type="inferred from homology"/>
<evidence type="ECO:0000313" key="7">
    <source>
        <dbReference type="EMBL" id="CAB3791118.1"/>
    </source>
</evidence>
<dbReference type="CDD" id="cd07377">
    <property type="entry name" value="WHTH_GntR"/>
    <property type="match status" value="1"/>
</dbReference>
<dbReference type="SUPFAM" id="SSF53383">
    <property type="entry name" value="PLP-dependent transferases"/>
    <property type="match status" value="1"/>
</dbReference>
<gene>
    <name evidence="7" type="primary">norG_2</name>
    <name evidence="7" type="ORF">LMG28138_03118</name>
</gene>
<dbReference type="Pfam" id="PF00392">
    <property type="entry name" value="GntR"/>
    <property type="match status" value="1"/>
</dbReference>
<dbReference type="Gene3D" id="3.90.1150.10">
    <property type="entry name" value="Aspartate Aminotransferase, domain 1"/>
    <property type="match status" value="1"/>
</dbReference>
<keyword evidence="5" id="KW-0804">Transcription</keyword>
<name>A0A6S7BH92_9BURK</name>
<dbReference type="CDD" id="cd00609">
    <property type="entry name" value="AAT_like"/>
    <property type="match status" value="1"/>
</dbReference>